<evidence type="ECO:0000313" key="4">
    <source>
        <dbReference type="Proteomes" id="UP000440498"/>
    </source>
</evidence>
<dbReference type="Gene3D" id="3.40.50.12780">
    <property type="entry name" value="N-terminal domain of ligase-like"/>
    <property type="match status" value="1"/>
</dbReference>
<organism evidence="3 4">
    <name type="scientific">Rugamonas aquatica</name>
    <dbReference type="NCBI Taxonomy" id="2743357"/>
    <lineage>
        <taxon>Bacteria</taxon>
        <taxon>Pseudomonadati</taxon>
        <taxon>Pseudomonadota</taxon>
        <taxon>Betaproteobacteria</taxon>
        <taxon>Burkholderiales</taxon>
        <taxon>Oxalobacteraceae</taxon>
        <taxon>Telluria group</taxon>
        <taxon>Rugamonas</taxon>
    </lineage>
</organism>
<gene>
    <name evidence="3" type="ORF">GEV02_02310</name>
</gene>
<dbReference type="InterPro" id="IPR042099">
    <property type="entry name" value="ANL_N_sf"/>
</dbReference>
<dbReference type="RefSeq" id="WP_152836314.1">
    <property type="nucleotide sequence ID" value="NZ_WHUG01000001.1"/>
</dbReference>
<dbReference type="PANTHER" id="PTHR36932">
    <property type="entry name" value="CAPSULAR POLYSACCHARIDE BIOSYNTHESIS PROTEIN"/>
    <property type="match status" value="1"/>
</dbReference>
<dbReference type="Pfam" id="PF00534">
    <property type="entry name" value="Glycos_transf_1"/>
    <property type="match status" value="1"/>
</dbReference>
<evidence type="ECO:0000259" key="1">
    <source>
        <dbReference type="Pfam" id="PF00534"/>
    </source>
</evidence>
<dbReference type="SUPFAM" id="SSF56801">
    <property type="entry name" value="Acetyl-CoA synthetase-like"/>
    <property type="match status" value="1"/>
</dbReference>
<dbReference type="EMBL" id="WHUG01000001">
    <property type="protein sequence ID" value="MQA36970.1"/>
    <property type="molecule type" value="Genomic_DNA"/>
</dbReference>
<evidence type="ECO:0000259" key="2">
    <source>
        <dbReference type="Pfam" id="PF13439"/>
    </source>
</evidence>
<dbReference type="Proteomes" id="UP000440498">
    <property type="component" value="Unassembled WGS sequence"/>
</dbReference>
<sequence>MSTPHKPDADASPAGIAGLRIALVGPLPPPAGGMANQTAQLAGLLRDTGAEVALVQVNPPWWPAWSASVRGLRAALRLPPYLWRLWRAADRAQVFHVMANSGWSWHLYAAPAIWIARLRGRGVLLNYRGGEAESFLARRAALVRFSMRRAHAVVVPSSFLAEVFARHGVTAHIVPNIVDLTRFRPSDCAAPHASILIARHLEPLYDHATALRAFAIVRRSLPHAHLTICGEGPELERLQQLAQTLAVNDAVHFAGKLDNAAMAGQYRLCDLALNPSLADNQPISILEAWASGVPVVSTNVGGVPHLVRDQVNAVLVAPQDPAAMAQAMLSVLQHPSRAWSLASAGRQASRRYTWSHVAPLLMAQYRRVLKRPPALGYTALVSTLLFPLHEMLKRHRSVMLRRRMEQSQWWSSQQLEAQQLQRLRALLLHASEHVPYFRQLYARLNFDATRVHDLRDLRCLPVLNKAEINRYRDDLVAENAGPLQRFNTGGSSGEPLIFFQGKERVSHDVAAKWRATRWWGVDIGDREALMWGSPIELNAQDRWRMRRDRLLRSLLLPAFDLSTARLDDYLGRLQRLRPAMLFGYPSAMCLLASHAHSRGIALDGLGVKVVFVTAERLYDEQRALLERAFAAPVANGYGGRDAGFLAHECPEGGLHITAEDVIIEILDPQGMPVAAGDSGSIVVTHLASRDFPFIRYATGDVGALDTRPCPCGRGLPLLKRVEGRVTDFVVARDGTVMHGLALIYVLRDLPEVRAFKIIQESLDTTRVLLVSVSGLPSALRLSIISQFRARLGTSVEILIEEVADIPAEASGKHRYVISKVATH</sequence>
<feature type="domain" description="Glycosyl transferase family 1" evidence="1">
    <location>
        <begin position="195"/>
        <end position="347"/>
    </location>
</feature>
<comment type="caution">
    <text evidence="3">The sequence shown here is derived from an EMBL/GenBank/DDBJ whole genome shotgun (WGS) entry which is preliminary data.</text>
</comment>
<keyword evidence="3" id="KW-0808">Transferase</keyword>
<protein>
    <submittedName>
        <fullName evidence="3">Glycosyltransferase</fullName>
    </submittedName>
</protein>
<evidence type="ECO:0000313" key="3">
    <source>
        <dbReference type="EMBL" id="MQA36970.1"/>
    </source>
</evidence>
<dbReference type="SUPFAM" id="SSF53756">
    <property type="entry name" value="UDP-Glycosyltransferase/glycogen phosphorylase"/>
    <property type="match status" value="1"/>
</dbReference>
<proteinExistence type="predicted"/>
<dbReference type="CDD" id="cd03801">
    <property type="entry name" value="GT4_PimA-like"/>
    <property type="match status" value="1"/>
</dbReference>
<dbReference type="PANTHER" id="PTHR36932:SF1">
    <property type="entry name" value="CAPSULAR POLYSACCHARIDE BIOSYNTHESIS PROTEIN"/>
    <property type="match status" value="1"/>
</dbReference>
<dbReference type="InterPro" id="IPR001296">
    <property type="entry name" value="Glyco_trans_1"/>
</dbReference>
<keyword evidence="4" id="KW-1185">Reference proteome</keyword>
<dbReference type="GO" id="GO:0016757">
    <property type="term" value="F:glycosyltransferase activity"/>
    <property type="evidence" value="ECO:0007669"/>
    <property type="project" value="UniProtKB-ARBA"/>
</dbReference>
<feature type="domain" description="Glycosyltransferase subfamily 4-like N-terminal" evidence="2">
    <location>
        <begin position="32"/>
        <end position="182"/>
    </location>
</feature>
<dbReference type="AlphaFoldDB" id="A0A6A7MVZ6"/>
<dbReference type="Gene3D" id="3.40.50.2000">
    <property type="entry name" value="Glycogen Phosphorylase B"/>
    <property type="match status" value="2"/>
</dbReference>
<dbReference type="InterPro" id="IPR053158">
    <property type="entry name" value="CapK_Type1_Caps_Biosynth"/>
</dbReference>
<accession>A0A6A7MVZ6</accession>
<dbReference type="InterPro" id="IPR028098">
    <property type="entry name" value="Glyco_trans_4-like_N"/>
</dbReference>
<name>A0A6A7MVZ6_9BURK</name>
<dbReference type="Pfam" id="PF13439">
    <property type="entry name" value="Glyco_transf_4"/>
    <property type="match status" value="1"/>
</dbReference>
<reference evidence="3 4" key="1">
    <citation type="submission" date="2019-10" db="EMBL/GenBank/DDBJ databases">
        <title>Two novel species isolated from a subtropical stream in China.</title>
        <authorList>
            <person name="Lu H."/>
        </authorList>
    </citation>
    <scope>NUCLEOTIDE SEQUENCE [LARGE SCALE GENOMIC DNA]</scope>
    <source>
        <strain evidence="3 4">FT29W</strain>
    </source>
</reference>